<accession>A0A395TZ80</accession>
<keyword evidence="1" id="KW-0472">Membrane</keyword>
<sequence>MKESEEKAVIRAASYIITERRFNWFKYAVLVLAGIGYLIYLQFFFVPAYSVSYIHIKDDHYSDQEIKNLILKEAEKREVQALAIRTVKPVDERFLSAVKELYHKPVYVVEKR</sequence>
<evidence type="ECO:0000313" key="3">
    <source>
        <dbReference type="Proteomes" id="UP000266701"/>
    </source>
</evidence>
<comment type="caution">
    <text evidence="2">The sequence shown here is derived from an EMBL/GenBank/DDBJ whole genome shotgun (WGS) entry which is preliminary data.</text>
</comment>
<organism evidence="2 3">
    <name type="scientific">Vibrio cholerae</name>
    <dbReference type="NCBI Taxonomy" id="666"/>
    <lineage>
        <taxon>Bacteria</taxon>
        <taxon>Pseudomonadati</taxon>
        <taxon>Pseudomonadota</taxon>
        <taxon>Gammaproteobacteria</taxon>
        <taxon>Vibrionales</taxon>
        <taxon>Vibrionaceae</taxon>
        <taxon>Vibrio</taxon>
    </lineage>
</organism>
<proteinExistence type="predicted"/>
<gene>
    <name evidence="2" type="ORF">BC353_09870</name>
</gene>
<evidence type="ECO:0000313" key="2">
    <source>
        <dbReference type="EMBL" id="RGP89859.1"/>
    </source>
</evidence>
<dbReference type="Proteomes" id="UP000266701">
    <property type="component" value="Unassembled WGS sequence"/>
</dbReference>
<reference evidence="2 3" key="1">
    <citation type="journal article" date="2017" name="Emerg. Infect. Dis.">
        <title>Carbapenemase VCC-1-Producing Vibrio cholerae in Coastal Waters of Germany.</title>
        <authorList>
            <person name="Hammerl J.A."/>
            <person name="Jackel C."/>
            <person name="Bortolaia V."/>
            <person name="Schwartz K."/>
            <person name="Bier N."/>
            <person name="Hendriksen R.S."/>
            <person name="Guerra B."/>
            <person name="Strauch E."/>
        </authorList>
    </citation>
    <scope>NUCLEOTIDE SEQUENCE [LARGE SCALE GENOMIC DNA]</scope>
    <source>
        <strain evidence="2 3">VN-2825</strain>
    </source>
</reference>
<feature type="transmembrane region" description="Helical" evidence="1">
    <location>
        <begin position="24"/>
        <end position="45"/>
    </location>
</feature>
<keyword evidence="1" id="KW-0812">Transmembrane</keyword>
<name>A0A395TZ80_VIBCL</name>
<protein>
    <submittedName>
        <fullName evidence="2">Uncharacterized protein</fullName>
    </submittedName>
</protein>
<dbReference type="RefSeq" id="WP_114729339.1">
    <property type="nucleotide sequence ID" value="NZ_JACYSR010000012.1"/>
</dbReference>
<dbReference type="AlphaFoldDB" id="A0A395TZ80"/>
<dbReference type="EMBL" id="MCBA01000067">
    <property type="protein sequence ID" value="RGP89859.1"/>
    <property type="molecule type" value="Genomic_DNA"/>
</dbReference>
<keyword evidence="1" id="KW-1133">Transmembrane helix</keyword>
<evidence type="ECO:0000256" key="1">
    <source>
        <dbReference type="SAM" id="Phobius"/>
    </source>
</evidence>